<evidence type="ECO:0000313" key="2">
    <source>
        <dbReference type="Proteomes" id="UP000235533"/>
    </source>
</evidence>
<proteinExistence type="predicted"/>
<evidence type="ECO:0000313" key="1">
    <source>
        <dbReference type="EMBL" id="PMM52745.1"/>
    </source>
</evidence>
<dbReference type="RefSeq" id="WP_102552492.1">
    <property type="nucleotide sequence ID" value="NZ_MCZF01000126.1"/>
</dbReference>
<sequence length="77" mass="8871">MNNTIEQCYCTACREDTQHVVVLVRKASAFADKPNQKRHEFWAGVIKGWFLGPFIASMDEFSRHLVCEKCGHKVIED</sequence>
<name>A0A2N7JQV7_VIBSP</name>
<organism evidence="1 2">
    <name type="scientific">Vibrio splendidus</name>
    <dbReference type="NCBI Taxonomy" id="29497"/>
    <lineage>
        <taxon>Bacteria</taxon>
        <taxon>Pseudomonadati</taxon>
        <taxon>Pseudomonadota</taxon>
        <taxon>Gammaproteobacteria</taxon>
        <taxon>Vibrionales</taxon>
        <taxon>Vibrionaceae</taxon>
        <taxon>Vibrio</taxon>
    </lineage>
</organism>
<reference evidence="2" key="1">
    <citation type="submission" date="2016-07" db="EMBL/GenBank/DDBJ databases">
        <title>Nontailed viruses are major unrecognized killers of bacteria in the ocean.</title>
        <authorList>
            <person name="Kauffman K."/>
            <person name="Hussain F."/>
            <person name="Yang J."/>
            <person name="Arevalo P."/>
            <person name="Brown J."/>
            <person name="Cutler M."/>
            <person name="Kelly L."/>
            <person name="Polz M.F."/>
        </authorList>
    </citation>
    <scope>NUCLEOTIDE SEQUENCE [LARGE SCALE GENOMIC DNA]</scope>
    <source>
        <strain evidence="2">10N.261.48.B5</strain>
    </source>
</reference>
<dbReference type="Proteomes" id="UP000235533">
    <property type="component" value="Unassembled WGS sequence"/>
</dbReference>
<dbReference type="EMBL" id="MCZF01000126">
    <property type="protein sequence ID" value="PMM52745.1"/>
    <property type="molecule type" value="Genomic_DNA"/>
</dbReference>
<dbReference type="AlphaFoldDB" id="A0A2N7JQV7"/>
<gene>
    <name evidence="1" type="ORF">BCT54_23295</name>
</gene>
<comment type="caution">
    <text evidence="1">The sequence shown here is derived from an EMBL/GenBank/DDBJ whole genome shotgun (WGS) entry which is preliminary data.</text>
</comment>
<accession>A0A2N7JQV7</accession>
<protein>
    <submittedName>
        <fullName evidence="1">Uncharacterized protein</fullName>
    </submittedName>
</protein>